<reference evidence="1 2" key="1">
    <citation type="journal article" date="2016" name="Int. J. Syst. Evol. Microbiol.">
        <title>Resolving the Complexity of Human Skin Metagenomes Using Single-Molecule Sequencing.</title>
        <authorList>
            <consortium name="NISC Comparative Sequencing Program"/>
            <person name="Tsai Y.C."/>
            <person name="Conlan S."/>
            <person name="Deming C."/>
            <person name="Segre J.A."/>
            <person name="Kong H.H."/>
            <person name="Korlach J."/>
            <person name="Oh J."/>
        </authorList>
    </citation>
    <scope>NUCLEOTIDE SEQUENCE [LARGE SCALE GENOMIC DNA]</scope>
    <source>
        <strain evidence="1 2">1B08</strain>
    </source>
</reference>
<accession>A0ABR5V9P9</accession>
<organism evidence="1 2">
    <name type="scientific">Corynebacterium simulans</name>
    <dbReference type="NCBI Taxonomy" id="146827"/>
    <lineage>
        <taxon>Bacteria</taxon>
        <taxon>Bacillati</taxon>
        <taxon>Actinomycetota</taxon>
        <taxon>Actinomycetes</taxon>
        <taxon>Mycobacteriales</taxon>
        <taxon>Corynebacteriaceae</taxon>
        <taxon>Corynebacterium</taxon>
    </lineage>
</organism>
<comment type="caution">
    <text evidence="1">The sequence shown here is derived from an EMBL/GenBank/DDBJ whole genome shotgun (WGS) entry which is preliminary data.</text>
</comment>
<dbReference type="RefSeq" id="WP_061922781.1">
    <property type="nucleotide sequence ID" value="NZ_CP137213.1"/>
</dbReference>
<name>A0ABR5V9P9_9CORY</name>
<protein>
    <submittedName>
        <fullName evidence="1">Uncharacterized protein</fullName>
    </submittedName>
</protein>
<dbReference type="EMBL" id="LTEB01000028">
    <property type="protein sequence ID" value="KXU17775.1"/>
    <property type="molecule type" value="Genomic_DNA"/>
</dbReference>
<gene>
    <name evidence="1" type="ORF">WM41_1330</name>
</gene>
<keyword evidence="2" id="KW-1185">Reference proteome</keyword>
<evidence type="ECO:0000313" key="2">
    <source>
        <dbReference type="Proteomes" id="UP000070339"/>
    </source>
</evidence>
<evidence type="ECO:0000313" key="1">
    <source>
        <dbReference type="EMBL" id="KXU17775.1"/>
    </source>
</evidence>
<sequence length="59" mass="7027">MTIADRSAQNSQAISDEEFEALEEAHFFMKAYMQRLNEPRNLPWWEKVLGVFGIRRIVR</sequence>
<proteinExistence type="predicted"/>
<dbReference type="Proteomes" id="UP000070339">
    <property type="component" value="Unassembled WGS sequence"/>
</dbReference>